<dbReference type="InterPro" id="IPR028976">
    <property type="entry name" value="CheC-like_sf"/>
</dbReference>
<sequence length="212" mass="23935">MLTPLQQDALKEFMNVSIGQAGHVLSEMVNQKVHLEVPEVYLLQNQTEADQRYLKKIQFLTGHVVSSSLRFGVVCSGQARLLFPVTKGKQLVDLLLGDDLFLEIEKMDDGFSETDTDAMKEIGNVLLNVIIGCLGNLLETPIEYSLPEVEFLYLTEKQHRSMFCDGYYTLVIHNTFLVGENRIEGAIFVMLCMDSAVQLLHKIDEMLVDLYG</sequence>
<dbReference type="CDD" id="cd17910">
    <property type="entry name" value="CheC_ClassII"/>
    <property type="match status" value="1"/>
</dbReference>
<evidence type="ECO:0000313" key="3">
    <source>
        <dbReference type="EMBL" id="MBC9783220.1"/>
    </source>
</evidence>
<dbReference type="InterPro" id="IPR007597">
    <property type="entry name" value="CheC"/>
</dbReference>
<dbReference type="PANTHER" id="PTHR43484:SF1">
    <property type="entry name" value="FLAGELLAR MOTOR SWITCH PROTEIN FLIN"/>
    <property type="match status" value="1"/>
</dbReference>
<keyword evidence="1" id="KW-0145">Chemotaxis</keyword>
<dbReference type="Pfam" id="PF04509">
    <property type="entry name" value="CheC"/>
    <property type="match status" value="1"/>
</dbReference>
<name>A0ABR7SZV3_HELCL</name>
<accession>A0ABR7SZV3</accession>
<dbReference type="InterPro" id="IPR051469">
    <property type="entry name" value="FliN/MopA/SpaO"/>
</dbReference>
<dbReference type="Proteomes" id="UP000617402">
    <property type="component" value="Unassembled WGS sequence"/>
</dbReference>
<feature type="domain" description="CheC-like protein" evidence="2">
    <location>
        <begin position="6"/>
        <end position="41"/>
    </location>
</feature>
<proteinExistence type="predicted"/>
<dbReference type="RefSeq" id="WP_188038382.1">
    <property type="nucleotide sequence ID" value="NZ_JACVHF010000001.1"/>
</dbReference>
<protein>
    <submittedName>
        <fullName evidence="3">Chemotaxis protein CheC</fullName>
    </submittedName>
</protein>
<evidence type="ECO:0000259" key="2">
    <source>
        <dbReference type="Pfam" id="PF04509"/>
    </source>
</evidence>
<keyword evidence="4" id="KW-1185">Reference proteome</keyword>
<comment type="caution">
    <text evidence="3">The sequence shown here is derived from an EMBL/GenBank/DDBJ whole genome shotgun (WGS) entry which is preliminary data.</text>
</comment>
<dbReference type="SUPFAM" id="SSF103039">
    <property type="entry name" value="CheC-like"/>
    <property type="match status" value="1"/>
</dbReference>
<dbReference type="Gene3D" id="3.40.1550.10">
    <property type="entry name" value="CheC-like"/>
    <property type="match status" value="1"/>
</dbReference>
<organism evidence="3 4">
    <name type="scientific">Heliobacterium chlorum</name>
    <dbReference type="NCBI Taxonomy" id="2698"/>
    <lineage>
        <taxon>Bacteria</taxon>
        <taxon>Bacillati</taxon>
        <taxon>Bacillota</taxon>
        <taxon>Clostridia</taxon>
        <taxon>Eubacteriales</taxon>
        <taxon>Heliobacteriaceae</taxon>
        <taxon>Heliobacterium</taxon>
    </lineage>
</organism>
<gene>
    <name evidence="3" type="ORF">H1S01_01695</name>
</gene>
<dbReference type="PANTHER" id="PTHR43484">
    <property type="match status" value="1"/>
</dbReference>
<evidence type="ECO:0000313" key="4">
    <source>
        <dbReference type="Proteomes" id="UP000617402"/>
    </source>
</evidence>
<dbReference type="EMBL" id="JACVHF010000001">
    <property type="protein sequence ID" value="MBC9783220.1"/>
    <property type="molecule type" value="Genomic_DNA"/>
</dbReference>
<reference evidence="3 4" key="1">
    <citation type="submission" date="2020-07" db="EMBL/GenBank/DDBJ databases">
        <title>Draft whole-genome sequence of Heliobacterium chlorum DSM 3682, type strain.</title>
        <authorList>
            <person name="Kyndt J.A."/>
            <person name="Meyer T.E."/>
            <person name="Imhoff J.F."/>
        </authorList>
    </citation>
    <scope>NUCLEOTIDE SEQUENCE [LARGE SCALE GENOMIC DNA]</scope>
    <source>
        <strain evidence="3 4">DSM 3682</strain>
    </source>
</reference>
<evidence type="ECO:0000256" key="1">
    <source>
        <dbReference type="ARBA" id="ARBA00022500"/>
    </source>
</evidence>